<comment type="caution">
    <text evidence="2">The sequence shown here is derived from an EMBL/GenBank/DDBJ whole genome shotgun (WGS) entry which is preliminary data.</text>
</comment>
<feature type="domain" description="C2" evidence="1">
    <location>
        <begin position="36"/>
        <end position="72"/>
    </location>
</feature>
<dbReference type="SUPFAM" id="SSF49562">
    <property type="entry name" value="C2 domain (Calcium/lipid-binding domain, CaLB)"/>
    <property type="match status" value="1"/>
</dbReference>
<reference evidence="2 3" key="1">
    <citation type="journal article" date="2023" name="Nucleic Acids Res.">
        <title>The hologenome of Daphnia magna reveals possible DNA methylation and microbiome-mediated evolution of the host genome.</title>
        <authorList>
            <person name="Chaturvedi A."/>
            <person name="Li X."/>
            <person name="Dhandapani V."/>
            <person name="Marshall H."/>
            <person name="Kissane S."/>
            <person name="Cuenca-Cambronero M."/>
            <person name="Asole G."/>
            <person name="Calvet F."/>
            <person name="Ruiz-Romero M."/>
            <person name="Marangio P."/>
            <person name="Guigo R."/>
            <person name="Rago D."/>
            <person name="Mirbahai L."/>
            <person name="Eastwood N."/>
            <person name="Colbourne J.K."/>
            <person name="Zhou J."/>
            <person name="Mallon E."/>
            <person name="Orsini L."/>
        </authorList>
    </citation>
    <scope>NUCLEOTIDE SEQUENCE [LARGE SCALE GENOMIC DNA]</scope>
    <source>
        <strain evidence="2">LRV0_1</strain>
    </source>
</reference>
<dbReference type="InterPro" id="IPR000008">
    <property type="entry name" value="C2_dom"/>
</dbReference>
<proteinExistence type="predicted"/>
<evidence type="ECO:0000259" key="1">
    <source>
        <dbReference type="Pfam" id="PF00168"/>
    </source>
</evidence>
<dbReference type="Proteomes" id="UP001234178">
    <property type="component" value="Unassembled WGS sequence"/>
</dbReference>
<dbReference type="Gene3D" id="2.60.40.150">
    <property type="entry name" value="C2 domain"/>
    <property type="match status" value="1"/>
</dbReference>
<protein>
    <recommendedName>
        <fullName evidence="1">C2 domain-containing protein</fullName>
    </recommendedName>
</protein>
<sequence length="98" mass="11161">MSCLKRAKFAGPSEPFSMVAQSNMAVYIETFGRFIKLNTYVTLQLQNVKSTTITVKGANPAWEQDFLFSSDYLKSYLFDRIALRLRDEAIGRDHSSVQ</sequence>
<gene>
    <name evidence="2" type="ORF">OUZ56_027724</name>
</gene>
<evidence type="ECO:0000313" key="2">
    <source>
        <dbReference type="EMBL" id="KAK4035637.1"/>
    </source>
</evidence>
<organism evidence="2 3">
    <name type="scientific">Daphnia magna</name>
    <dbReference type="NCBI Taxonomy" id="35525"/>
    <lineage>
        <taxon>Eukaryota</taxon>
        <taxon>Metazoa</taxon>
        <taxon>Ecdysozoa</taxon>
        <taxon>Arthropoda</taxon>
        <taxon>Crustacea</taxon>
        <taxon>Branchiopoda</taxon>
        <taxon>Diplostraca</taxon>
        <taxon>Cladocera</taxon>
        <taxon>Anomopoda</taxon>
        <taxon>Daphniidae</taxon>
        <taxon>Daphnia</taxon>
    </lineage>
</organism>
<name>A0ABR0B1R7_9CRUS</name>
<evidence type="ECO:0000313" key="3">
    <source>
        <dbReference type="Proteomes" id="UP001234178"/>
    </source>
</evidence>
<accession>A0ABR0B1R7</accession>
<dbReference type="Pfam" id="PF00168">
    <property type="entry name" value="C2"/>
    <property type="match status" value="1"/>
</dbReference>
<keyword evidence="3" id="KW-1185">Reference proteome</keyword>
<dbReference type="InterPro" id="IPR035892">
    <property type="entry name" value="C2_domain_sf"/>
</dbReference>
<dbReference type="EMBL" id="JAOYFB010000040">
    <property type="protein sequence ID" value="KAK4035637.1"/>
    <property type="molecule type" value="Genomic_DNA"/>
</dbReference>